<organism evidence="3 4">
    <name type="scientific">Nocardioides marmoriginsengisoli</name>
    <dbReference type="NCBI Taxonomy" id="661483"/>
    <lineage>
        <taxon>Bacteria</taxon>
        <taxon>Bacillati</taxon>
        <taxon>Actinomycetota</taxon>
        <taxon>Actinomycetes</taxon>
        <taxon>Propionibacteriales</taxon>
        <taxon>Nocardioidaceae</taxon>
        <taxon>Nocardioides</taxon>
    </lineage>
</organism>
<evidence type="ECO:0000313" key="4">
    <source>
        <dbReference type="Proteomes" id="UP000267128"/>
    </source>
</evidence>
<keyword evidence="1" id="KW-0732">Signal</keyword>
<accession>A0A3N0CLD8</accession>
<dbReference type="SUPFAM" id="SSF55486">
    <property type="entry name" value="Metalloproteases ('zincins'), catalytic domain"/>
    <property type="match status" value="1"/>
</dbReference>
<protein>
    <submittedName>
        <fullName evidence="3">DUF3152 domain-containing protein</fullName>
    </submittedName>
</protein>
<comment type="caution">
    <text evidence="3">The sequence shown here is derived from an EMBL/GenBank/DDBJ whole genome shotgun (WGS) entry which is preliminary data.</text>
</comment>
<reference evidence="3 4" key="1">
    <citation type="submission" date="2018-11" db="EMBL/GenBank/DDBJ databases">
        <authorList>
            <person name="Li F."/>
        </authorList>
    </citation>
    <scope>NUCLEOTIDE SEQUENCE [LARGE SCALE GENOMIC DNA]</scope>
    <source>
        <strain evidence="3 4">Gsoil 097</strain>
    </source>
</reference>
<dbReference type="InterPro" id="IPR022603">
    <property type="entry name" value="DUF3152"/>
</dbReference>
<dbReference type="OrthoDB" id="9779865at2"/>
<dbReference type="AlphaFoldDB" id="A0A3N0CLD8"/>
<dbReference type="EMBL" id="RJSE01000006">
    <property type="protein sequence ID" value="RNL63723.1"/>
    <property type="molecule type" value="Genomic_DNA"/>
</dbReference>
<dbReference type="Gene3D" id="2.60.40.2700">
    <property type="match status" value="2"/>
</dbReference>
<feature type="signal peptide" evidence="1">
    <location>
        <begin position="1"/>
        <end position="26"/>
    </location>
</feature>
<dbReference type="Pfam" id="PF11350">
    <property type="entry name" value="DUF3152"/>
    <property type="match status" value="1"/>
</dbReference>
<dbReference type="RefSeq" id="WP_123227110.1">
    <property type="nucleotide sequence ID" value="NZ_RJSE01000006.1"/>
</dbReference>
<gene>
    <name evidence="3" type="ORF">EFK50_08290</name>
</gene>
<sequence length="375" mass="40195">MTRKSWVVLATVLIVGLSGLMTAAGAAEPVPPVNQSLPTISGTAKVGQALAAAPGSWLPAAESYAYSWWRDGTAIAGAAGSSYRLVEGDLARRISVRVVATGTDGGVSAPATSLPTAAVQAGVLVAKAAPTISGVRRWGRTLTAAPGTWSPRPTALAYRWLRDGRPIKGAVHPTYRLVVADFGARIKVRVVARRAAYANGTATSPATGLIDHRVGVKRRYTYSIATRGRITANLETFTRLAAASYADPRGWRSAGYQFRQVARGGDFTLVLSSAAKVPSFGAPCSSTWSCRVGRYVIINQTRWQHASPAWNAAGRPLRDYRHMVLNHETGHWLGHWHSSCPGKGRLAPIMMQQSKGLNGCRFNPFPLPSERWTSR</sequence>
<feature type="domain" description="DUF3152" evidence="2">
    <location>
        <begin position="209"/>
        <end position="358"/>
    </location>
</feature>
<evidence type="ECO:0000313" key="3">
    <source>
        <dbReference type="EMBL" id="RNL63723.1"/>
    </source>
</evidence>
<name>A0A3N0CLD8_9ACTN</name>
<proteinExistence type="predicted"/>
<feature type="chain" id="PRO_5018005868" evidence="1">
    <location>
        <begin position="27"/>
        <end position="375"/>
    </location>
</feature>
<evidence type="ECO:0000256" key="1">
    <source>
        <dbReference type="SAM" id="SignalP"/>
    </source>
</evidence>
<keyword evidence="4" id="KW-1185">Reference proteome</keyword>
<evidence type="ECO:0000259" key="2">
    <source>
        <dbReference type="Pfam" id="PF11350"/>
    </source>
</evidence>
<dbReference type="Proteomes" id="UP000267128">
    <property type="component" value="Unassembled WGS sequence"/>
</dbReference>